<gene>
    <name evidence="2" type="ORF">U9M48_001251</name>
</gene>
<feature type="signal peptide" evidence="1">
    <location>
        <begin position="1"/>
        <end position="19"/>
    </location>
</feature>
<dbReference type="EMBL" id="CP144745">
    <property type="protein sequence ID" value="WVZ49936.1"/>
    <property type="molecule type" value="Genomic_DNA"/>
</dbReference>
<protein>
    <submittedName>
        <fullName evidence="2">Uncharacterized protein</fullName>
    </submittedName>
</protein>
<evidence type="ECO:0000313" key="3">
    <source>
        <dbReference type="Proteomes" id="UP001341281"/>
    </source>
</evidence>
<organism evidence="2 3">
    <name type="scientific">Paspalum notatum var. saurae</name>
    <dbReference type="NCBI Taxonomy" id="547442"/>
    <lineage>
        <taxon>Eukaryota</taxon>
        <taxon>Viridiplantae</taxon>
        <taxon>Streptophyta</taxon>
        <taxon>Embryophyta</taxon>
        <taxon>Tracheophyta</taxon>
        <taxon>Spermatophyta</taxon>
        <taxon>Magnoliopsida</taxon>
        <taxon>Liliopsida</taxon>
        <taxon>Poales</taxon>
        <taxon>Poaceae</taxon>
        <taxon>PACMAD clade</taxon>
        <taxon>Panicoideae</taxon>
        <taxon>Andropogonodae</taxon>
        <taxon>Paspaleae</taxon>
        <taxon>Paspalinae</taxon>
        <taxon>Paspalum</taxon>
    </lineage>
</organism>
<feature type="chain" id="PRO_5042982618" evidence="1">
    <location>
        <begin position="20"/>
        <end position="153"/>
    </location>
</feature>
<keyword evidence="1" id="KW-0732">Signal</keyword>
<proteinExistence type="predicted"/>
<name>A0AAQ3SF18_PASNO</name>
<keyword evidence="3" id="KW-1185">Reference proteome</keyword>
<dbReference type="Proteomes" id="UP001341281">
    <property type="component" value="Chromosome 01"/>
</dbReference>
<reference evidence="2 3" key="1">
    <citation type="submission" date="2024-02" db="EMBL/GenBank/DDBJ databases">
        <title>High-quality chromosome-scale genome assembly of Pensacola bahiagrass (Paspalum notatum Flugge var. saurae).</title>
        <authorList>
            <person name="Vega J.M."/>
            <person name="Podio M."/>
            <person name="Orjuela J."/>
            <person name="Siena L.A."/>
            <person name="Pessino S.C."/>
            <person name="Combes M.C."/>
            <person name="Mariac C."/>
            <person name="Albertini E."/>
            <person name="Pupilli F."/>
            <person name="Ortiz J.P.A."/>
            <person name="Leblanc O."/>
        </authorList>
    </citation>
    <scope>NUCLEOTIDE SEQUENCE [LARGE SCALE GENOMIC DNA]</scope>
    <source>
        <strain evidence="2">R1</strain>
        <tissue evidence="2">Leaf</tissue>
    </source>
</reference>
<sequence>MLWMKTSGFIPLMLPRTVSLGFGLSKYMLSSTKVLKLKKSFTTSTSLASMLKSLMQTSSHFFMTVWNLNEGKPNSWAHLLRRHPVLSVSSVGHDLRLGRPMTVIFTSGRAPSLLASKCSKRAHWNPLLFPTIAFMTVIMEKKNATLLKQQATV</sequence>
<evidence type="ECO:0000256" key="1">
    <source>
        <dbReference type="SAM" id="SignalP"/>
    </source>
</evidence>
<dbReference type="AlphaFoldDB" id="A0AAQ3SF18"/>
<evidence type="ECO:0000313" key="2">
    <source>
        <dbReference type="EMBL" id="WVZ49936.1"/>
    </source>
</evidence>
<accession>A0AAQ3SF18</accession>